<dbReference type="PANTHER" id="PTHR43156:SF2">
    <property type="entry name" value="STAGE II SPORULATION PROTEIN E"/>
    <property type="match status" value="1"/>
</dbReference>
<reference evidence="3 4" key="2">
    <citation type="submission" date="2020-08" db="EMBL/GenBank/DDBJ databases">
        <authorList>
            <person name="Partida-Martinez L."/>
            <person name="Huntemann M."/>
            <person name="Clum A."/>
            <person name="Wang J."/>
            <person name="Palaniappan K."/>
            <person name="Ritter S."/>
            <person name="Chen I.-M."/>
            <person name="Stamatis D."/>
            <person name="Reddy T."/>
            <person name="O'Malley R."/>
            <person name="Daum C."/>
            <person name="Shapiro N."/>
            <person name="Ivanova N."/>
            <person name="Kyrpides N."/>
            <person name="Woyke T."/>
        </authorList>
    </citation>
    <scope>NUCLEOTIDE SEQUENCE [LARGE SCALE GENOMIC DNA]</scope>
    <source>
        <strain evidence="3 4">RAS26</strain>
    </source>
</reference>
<dbReference type="GO" id="GO:0016791">
    <property type="term" value="F:phosphatase activity"/>
    <property type="evidence" value="ECO:0007669"/>
    <property type="project" value="TreeGrafter"/>
</dbReference>
<evidence type="ECO:0000256" key="1">
    <source>
        <dbReference type="ARBA" id="ARBA00022801"/>
    </source>
</evidence>
<reference evidence="3 4" key="1">
    <citation type="submission" date="2020-08" db="EMBL/GenBank/DDBJ databases">
        <title>The Agave Microbiome: Exploring the role of microbial communities in plant adaptations to desert environments.</title>
        <authorList>
            <person name="Partida-Martinez L.P."/>
        </authorList>
    </citation>
    <scope>NUCLEOTIDE SEQUENCE [LARGE SCALE GENOMIC DNA]</scope>
    <source>
        <strain evidence="3 4">RAS26</strain>
    </source>
</reference>
<dbReference type="EMBL" id="JACHVX010000003">
    <property type="protein sequence ID" value="MBB2923521.1"/>
    <property type="molecule type" value="Genomic_DNA"/>
</dbReference>
<dbReference type="Pfam" id="PF07228">
    <property type="entry name" value="SpoIIE"/>
    <property type="match status" value="1"/>
</dbReference>
<protein>
    <recommendedName>
        <fullName evidence="2">PPM-type phosphatase domain-containing protein</fullName>
    </recommendedName>
</protein>
<dbReference type="Proteomes" id="UP000518206">
    <property type="component" value="Unassembled WGS sequence"/>
</dbReference>
<comment type="caution">
    <text evidence="3">The sequence shown here is derived from an EMBL/GenBank/DDBJ whole genome shotgun (WGS) entry which is preliminary data.</text>
</comment>
<dbReference type="AlphaFoldDB" id="A0A7W4UG16"/>
<sequence length="541" mass="57287">MPDTWLARSTGTTPTGALARSVDWASTPIGPPRSWPRDLRAAVRICFSTEFPVFVAWGPERTMIYNEGYSRMLGTTKHPGAMGAQMADVWADIWDSVGPLVDTVTSTGRSLFFEDMRLLTDRSGFAEEASFTFSYSALLDDRDGVAGMLCIVGETTDRVVASRRFETLGTLSTSLHRVKLDIELSAKVAADVLRESPDVTHAEVHLCTPSGLAPLLSTHPEPDGAVAGTGPVPHAVLERVCTSRVAERFGTTLVAPVSAVLGDAPIGVVALTGNPLRPDDEAQQLFLHLVAASLGNALAVAIAHQKQVDDLQTVSSALQAAMLPEDPGSPGWHTRYRPADDRLAVGGDWYDVVPLGSGRFGLVVGDCVGHGLRAAAVMGQLRSAARALLLQDLAPAATLDGLDRFAATLPGAECASVVCAVVDERARTVTYSKAGHPPPLVLSGTGSRWLEDGTGTLLGLAPHPRPEATATFERGETLVLYTDGLIERRGEGLDDGLARLARIAVATVAQRPVDQLGDLLIGTMLDVGARDDVALVVYEAR</sequence>
<dbReference type="InterPro" id="IPR052016">
    <property type="entry name" value="Bact_Sigma-Reg"/>
</dbReference>
<gene>
    <name evidence="3" type="ORF">FHR80_002446</name>
</gene>
<dbReference type="Gene3D" id="3.60.40.10">
    <property type="entry name" value="PPM-type phosphatase domain"/>
    <property type="match status" value="1"/>
</dbReference>
<keyword evidence="1" id="KW-0378">Hydrolase</keyword>
<accession>A0A7W4UG16</accession>
<dbReference type="SMART" id="SM00331">
    <property type="entry name" value="PP2C_SIG"/>
    <property type="match status" value="1"/>
</dbReference>
<dbReference type="Gene3D" id="3.30.450.20">
    <property type="entry name" value="PAS domain"/>
    <property type="match status" value="1"/>
</dbReference>
<name>A0A7W4UG16_9CELL</name>
<evidence type="ECO:0000313" key="4">
    <source>
        <dbReference type="Proteomes" id="UP000518206"/>
    </source>
</evidence>
<evidence type="ECO:0000259" key="2">
    <source>
        <dbReference type="SMART" id="SM00331"/>
    </source>
</evidence>
<dbReference type="InterPro" id="IPR001932">
    <property type="entry name" value="PPM-type_phosphatase-like_dom"/>
</dbReference>
<evidence type="ECO:0000313" key="3">
    <source>
        <dbReference type="EMBL" id="MBB2923521.1"/>
    </source>
</evidence>
<dbReference type="InterPro" id="IPR036457">
    <property type="entry name" value="PPM-type-like_dom_sf"/>
</dbReference>
<organism evidence="3 4">
    <name type="scientific">Cellulomonas cellasea</name>
    <dbReference type="NCBI Taxonomy" id="43670"/>
    <lineage>
        <taxon>Bacteria</taxon>
        <taxon>Bacillati</taxon>
        <taxon>Actinomycetota</taxon>
        <taxon>Actinomycetes</taxon>
        <taxon>Micrococcales</taxon>
        <taxon>Cellulomonadaceae</taxon>
        <taxon>Cellulomonas</taxon>
    </lineage>
</organism>
<feature type="domain" description="PPM-type phosphatase" evidence="2">
    <location>
        <begin position="329"/>
        <end position="540"/>
    </location>
</feature>
<dbReference type="RefSeq" id="WP_183296344.1">
    <property type="nucleotide sequence ID" value="NZ_JACHVX010000003.1"/>
</dbReference>
<proteinExistence type="predicted"/>
<dbReference type="PANTHER" id="PTHR43156">
    <property type="entry name" value="STAGE II SPORULATION PROTEIN E-RELATED"/>
    <property type="match status" value="1"/>
</dbReference>